<dbReference type="EMBL" id="JAUFRC010000001">
    <property type="protein sequence ID" value="MDN3712903.1"/>
    <property type="molecule type" value="Genomic_DNA"/>
</dbReference>
<evidence type="ECO:0000256" key="1">
    <source>
        <dbReference type="SAM" id="MobiDB-lite"/>
    </source>
</evidence>
<protein>
    <recommendedName>
        <fullName evidence="4">NUDIX domain-containing protein</fullName>
    </recommendedName>
</protein>
<feature type="region of interest" description="Disordered" evidence="1">
    <location>
        <begin position="28"/>
        <end position="49"/>
    </location>
</feature>
<comment type="caution">
    <text evidence="2">The sequence shown here is derived from an EMBL/GenBank/DDBJ whole genome shotgun (WGS) entry which is preliminary data.</text>
</comment>
<keyword evidence="3" id="KW-1185">Reference proteome</keyword>
<evidence type="ECO:0000313" key="3">
    <source>
        <dbReference type="Proteomes" id="UP001243846"/>
    </source>
</evidence>
<sequence length="49" mass="5381">MTREIHEEFGLTIEGARLTGRPFPRISKAARSRGSLPPACALSRSRRSG</sequence>
<evidence type="ECO:0008006" key="4">
    <source>
        <dbReference type="Google" id="ProtNLM"/>
    </source>
</evidence>
<organism evidence="2 3">
    <name type="scientific">Paracoccus cavernae</name>
    <dbReference type="NCBI Taxonomy" id="1571207"/>
    <lineage>
        <taxon>Bacteria</taxon>
        <taxon>Pseudomonadati</taxon>
        <taxon>Pseudomonadota</taxon>
        <taxon>Alphaproteobacteria</taxon>
        <taxon>Rhodobacterales</taxon>
        <taxon>Paracoccaceae</taxon>
        <taxon>Paracoccus</taxon>
    </lineage>
</organism>
<proteinExistence type="predicted"/>
<accession>A0ABT8D806</accession>
<evidence type="ECO:0000313" key="2">
    <source>
        <dbReference type="EMBL" id="MDN3712903.1"/>
    </source>
</evidence>
<name>A0ABT8D806_9RHOB</name>
<reference evidence="3" key="1">
    <citation type="journal article" date="2019" name="Int. J. Syst. Evol. Microbiol.">
        <title>The Global Catalogue of Microorganisms (GCM) 10K type strain sequencing project: providing services to taxonomists for standard genome sequencing and annotation.</title>
        <authorList>
            <consortium name="The Broad Institute Genomics Platform"/>
            <consortium name="The Broad Institute Genome Sequencing Center for Infectious Disease"/>
            <person name="Wu L."/>
            <person name="Ma J."/>
        </authorList>
    </citation>
    <scope>NUCLEOTIDE SEQUENCE [LARGE SCALE GENOMIC DNA]</scope>
    <source>
        <strain evidence="3">CECT 8482</strain>
    </source>
</reference>
<dbReference type="Proteomes" id="UP001243846">
    <property type="component" value="Unassembled WGS sequence"/>
</dbReference>
<gene>
    <name evidence="2" type="ORF">QWZ10_16190</name>
</gene>